<reference evidence="2" key="1">
    <citation type="journal article" date="2013" name="Syst. Appl. Microbiol.">
        <title>New insights into the archaeal diversity of a hypersaline microbial mat obtained by a metagenomic approach.</title>
        <authorList>
            <person name="Lopez-Lopez A."/>
            <person name="Richter M."/>
            <person name="Pena A."/>
            <person name="Tamames J."/>
            <person name="Rossello-Mora R."/>
        </authorList>
    </citation>
    <scope>NUCLEOTIDE SEQUENCE</scope>
</reference>
<gene>
    <name evidence="2" type="ORF">FLSS-27_0025</name>
</gene>
<dbReference type="PROSITE" id="PS51186">
    <property type="entry name" value="GNAT"/>
    <property type="match status" value="1"/>
</dbReference>
<protein>
    <submittedName>
        <fullName evidence="2">Protein containing GCN5-related N-acetyltransferase domain protein</fullName>
    </submittedName>
</protein>
<dbReference type="GO" id="GO:0016747">
    <property type="term" value="F:acyltransferase activity, transferring groups other than amino-acyl groups"/>
    <property type="evidence" value="ECO:0007669"/>
    <property type="project" value="InterPro"/>
</dbReference>
<name>M1P275_9ZZZZ</name>
<feature type="domain" description="N-acetyltransferase" evidence="1">
    <location>
        <begin position="3"/>
        <end position="160"/>
    </location>
</feature>
<dbReference type="EMBL" id="JX684093">
    <property type="protein sequence ID" value="AGF93476.1"/>
    <property type="molecule type" value="Genomic_DNA"/>
</dbReference>
<dbReference type="InterPro" id="IPR016181">
    <property type="entry name" value="Acyl_CoA_acyltransferase"/>
</dbReference>
<dbReference type="InterPro" id="IPR000182">
    <property type="entry name" value="GNAT_dom"/>
</dbReference>
<keyword evidence="2" id="KW-0808">Transferase</keyword>
<evidence type="ECO:0000313" key="2">
    <source>
        <dbReference type="EMBL" id="AGF93476.1"/>
    </source>
</evidence>
<dbReference type="PANTHER" id="PTHR43072">
    <property type="entry name" value="N-ACETYLTRANSFERASE"/>
    <property type="match status" value="1"/>
</dbReference>
<sequence length="160" mass="18632">MSRRIRKAREGDLTEIIRLDDELSDHHSGIDDYFLPASDMEEEETREWLNEIMDREDALLLVVDKGKGKSLGGYFVGEIGDAKQFVAPDREGHIAAAYVEPECRGEGFSRRAIERFKKWFREEGVTSVRLSVHSQNEEAIRAWQSLGFEEYMKRMRLEDF</sequence>
<dbReference type="Pfam" id="PF00583">
    <property type="entry name" value="Acetyltransf_1"/>
    <property type="match status" value="1"/>
</dbReference>
<accession>M1P275</accession>
<dbReference type="CDD" id="cd04301">
    <property type="entry name" value="NAT_SF"/>
    <property type="match status" value="1"/>
</dbReference>
<dbReference type="AlphaFoldDB" id="M1P275"/>
<evidence type="ECO:0000259" key="1">
    <source>
        <dbReference type="PROSITE" id="PS51186"/>
    </source>
</evidence>
<proteinExistence type="predicted"/>
<dbReference type="Gene3D" id="3.40.630.30">
    <property type="match status" value="1"/>
</dbReference>
<dbReference type="SUPFAM" id="SSF55729">
    <property type="entry name" value="Acyl-CoA N-acyltransferases (Nat)"/>
    <property type="match status" value="1"/>
</dbReference>
<organism evidence="2">
    <name type="scientific">uncultured organism</name>
    <dbReference type="NCBI Taxonomy" id="155900"/>
    <lineage>
        <taxon>unclassified sequences</taxon>
        <taxon>environmental samples</taxon>
    </lineage>
</organism>